<evidence type="ECO:0000313" key="2">
    <source>
        <dbReference type="Proteomes" id="UP001482620"/>
    </source>
</evidence>
<keyword evidence="2" id="KW-1185">Reference proteome</keyword>
<accession>A0ABV0U647</accession>
<name>A0ABV0U647_9TELE</name>
<gene>
    <name evidence="1" type="ORF">ILYODFUR_017670</name>
</gene>
<evidence type="ECO:0000313" key="1">
    <source>
        <dbReference type="EMBL" id="MEQ2240679.1"/>
    </source>
</evidence>
<protein>
    <submittedName>
        <fullName evidence="1">Uncharacterized protein</fullName>
    </submittedName>
</protein>
<dbReference type="EMBL" id="JAHRIQ010059605">
    <property type="protein sequence ID" value="MEQ2240679.1"/>
    <property type="molecule type" value="Genomic_DNA"/>
</dbReference>
<dbReference type="Proteomes" id="UP001482620">
    <property type="component" value="Unassembled WGS sequence"/>
</dbReference>
<sequence length="121" mass="13243">MPAFPNPVYSLTDRLKAEKDKVAFTLDEACTVLAAGCMKDAGKTMVLAKSFVIEKRVISNLLYFLQLCLQMAKHGAAMACSRATHTHCVLRWSAASTTTYLKASLNRVLKVLLSLAPPQPE</sequence>
<organism evidence="1 2">
    <name type="scientific">Ilyodon furcidens</name>
    <name type="common">goldbreast splitfin</name>
    <dbReference type="NCBI Taxonomy" id="33524"/>
    <lineage>
        <taxon>Eukaryota</taxon>
        <taxon>Metazoa</taxon>
        <taxon>Chordata</taxon>
        <taxon>Craniata</taxon>
        <taxon>Vertebrata</taxon>
        <taxon>Euteleostomi</taxon>
        <taxon>Actinopterygii</taxon>
        <taxon>Neopterygii</taxon>
        <taxon>Teleostei</taxon>
        <taxon>Neoteleostei</taxon>
        <taxon>Acanthomorphata</taxon>
        <taxon>Ovalentaria</taxon>
        <taxon>Atherinomorphae</taxon>
        <taxon>Cyprinodontiformes</taxon>
        <taxon>Goodeidae</taxon>
        <taxon>Ilyodon</taxon>
    </lineage>
</organism>
<comment type="caution">
    <text evidence="1">The sequence shown here is derived from an EMBL/GenBank/DDBJ whole genome shotgun (WGS) entry which is preliminary data.</text>
</comment>
<reference evidence="1 2" key="1">
    <citation type="submission" date="2021-06" db="EMBL/GenBank/DDBJ databases">
        <authorList>
            <person name="Palmer J.M."/>
        </authorList>
    </citation>
    <scope>NUCLEOTIDE SEQUENCE [LARGE SCALE GENOMIC DNA]</scope>
    <source>
        <strain evidence="2">if_2019</strain>
        <tissue evidence="1">Muscle</tissue>
    </source>
</reference>
<proteinExistence type="predicted"/>